<feature type="domain" description="ABC transmembrane type-1" evidence="12">
    <location>
        <begin position="129"/>
        <end position="326"/>
    </location>
</feature>
<sequence length="334" mass="37181">MSLYPGLDAPRTKAYKTIWTGIFFVALILGMAGLYVATKSVDYVWRWYQVPDYFVYQEEVETLSEIDGLVDRIETQGTATHVTVRGEGETETYTLPTESLLAAEGDYIYAGDPLGSQKKWQTGLLLYGLWITLKASFYAIILALIIGIVTGLMRISDNPALKWSAITYIELVRGSPLLVQLMIWYFVIGTLINRILMDLGISKIPTLWFGILSLAIFTGAYTAEIVRAGIQSVQVGQMEAARSLGMSYFEAMRKVIMPQAINRILPALAGQFISLIKDSSLLGVISVRELTKVTREVVTSSLQPFELWIVCAALYLVLTFGFSLLVQKLETRAV</sequence>
<evidence type="ECO:0000256" key="2">
    <source>
        <dbReference type="ARBA" id="ARBA00004429"/>
    </source>
</evidence>
<evidence type="ECO:0000313" key="13">
    <source>
        <dbReference type="EMBL" id="SCY13309.1"/>
    </source>
</evidence>
<dbReference type="OrthoDB" id="5365894at2"/>
<comment type="subcellular location">
    <subcellularLocation>
        <location evidence="2">Cell inner membrane</location>
        <topology evidence="2">Multi-pass membrane protein</topology>
    </subcellularLocation>
    <subcellularLocation>
        <location evidence="11">Cell membrane</location>
        <topology evidence="11">Multi-pass membrane protein</topology>
    </subcellularLocation>
</comment>
<protein>
    <recommendedName>
        <fullName evidence="4">Putative glutamine transport system permease protein GlnP</fullName>
    </recommendedName>
</protein>
<feature type="transmembrane region" description="Helical" evidence="11">
    <location>
        <begin position="307"/>
        <end position="326"/>
    </location>
</feature>
<dbReference type="PROSITE" id="PS50928">
    <property type="entry name" value="ABC_TM1"/>
    <property type="match status" value="1"/>
</dbReference>
<evidence type="ECO:0000256" key="10">
    <source>
        <dbReference type="ARBA" id="ARBA00023136"/>
    </source>
</evidence>
<dbReference type="RefSeq" id="WP_092209907.1">
    <property type="nucleotide sequence ID" value="NZ_FMUX01000004.1"/>
</dbReference>
<dbReference type="GO" id="GO:0022857">
    <property type="term" value="F:transmembrane transporter activity"/>
    <property type="evidence" value="ECO:0007669"/>
    <property type="project" value="InterPro"/>
</dbReference>
<evidence type="ECO:0000256" key="7">
    <source>
        <dbReference type="ARBA" id="ARBA00022692"/>
    </source>
</evidence>
<dbReference type="AlphaFoldDB" id="A0A1G5DEK8"/>
<dbReference type="NCBIfam" id="TIGR01726">
    <property type="entry name" value="HEQRo_perm_3TM"/>
    <property type="match status" value="1"/>
</dbReference>
<dbReference type="InterPro" id="IPR000515">
    <property type="entry name" value="MetI-like"/>
</dbReference>
<dbReference type="CDD" id="cd06261">
    <property type="entry name" value="TM_PBP2"/>
    <property type="match status" value="1"/>
</dbReference>
<feature type="transmembrane region" description="Helical" evidence="11">
    <location>
        <begin position="124"/>
        <end position="153"/>
    </location>
</feature>
<dbReference type="FunFam" id="1.10.3720.10:FF:000033">
    <property type="entry name" value="Polar amino acid ABC transporter permease"/>
    <property type="match status" value="1"/>
</dbReference>
<feature type="transmembrane region" description="Helical" evidence="11">
    <location>
        <begin position="18"/>
        <end position="37"/>
    </location>
</feature>
<dbReference type="InterPro" id="IPR043429">
    <property type="entry name" value="ArtM/GltK/GlnP/TcyL/YhdX-like"/>
</dbReference>
<evidence type="ECO:0000256" key="4">
    <source>
        <dbReference type="ARBA" id="ARBA00016506"/>
    </source>
</evidence>
<evidence type="ECO:0000256" key="9">
    <source>
        <dbReference type="ARBA" id="ARBA00022989"/>
    </source>
</evidence>
<dbReference type="PANTHER" id="PTHR30614:SF20">
    <property type="entry name" value="GLUTAMINE TRANSPORT SYSTEM PERMEASE PROTEIN GLNP"/>
    <property type="match status" value="1"/>
</dbReference>
<accession>A0A1G5DEK8</accession>
<keyword evidence="8" id="KW-0029">Amino-acid transport</keyword>
<dbReference type="PANTHER" id="PTHR30614">
    <property type="entry name" value="MEMBRANE COMPONENT OF AMINO ACID ABC TRANSPORTER"/>
    <property type="match status" value="1"/>
</dbReference>
<dbReference type="SUPFAM" id="SSF161098">
    <property type="entry name" value="MetI-like"/>
    <property type="match status" value="1"/>
</dbReference>
<evidence type="ECO:0000256" key="5">
    <source>
        <dbReference type="ARBA" id="ARBA00022448"/>
    </source>
</evidence>
<feature type="transmembrane region" description="Helical" evidence="11">
    <location>
        <begin position="173"/>
        <end position="192"/>
    </location>
</feature>
<organism evidence="13 14">
    <name type="scientific">Desulfoluna spongiiphila</name>
    <dbReference type="NCBI Taxonomy" id="419481"/>
    <lineage>
        <taxon>Bacteria</taxon>
        <taxon>Pseudomonadati</taxon>
        <taxon>Thermodesulfobacteriota</taxon>
        <taxon>Desulfobacteria</taxon>
        <taxon>Desulfobacterales</taxon>
        <taxon>Desulfolunaceae</taxon>
        <taxon>Desulfoluna</taxon>
    </lineage>
</organism>
<name>A0A1G5DEK8_9BACT</name>
<dbReference type="Gene3D" id="2.40.50.100">
    <property type="match status" value="1"/>
</dbReference>
<dbReference type="Gene3D" id="1.10.3720.10">
    <property type="entry name" value="MetI-like"/>
    <property type="match status" value="1"/>
</dbReference>
<dbReference type="Pfam" id="PF00528">
    <property type="entry name" value="BPD_transp_1"/>
    <property type="match status" value="1"/>
</dbReference>
<dbReference type="GO" id="GO:0043190">
    <property type="term" value="C:ATP-binding cassette (ABC) transporter complex"/>
    <property type="evidence" value="ECO:0007669"/>
    <property type="project" value="InterPro"/>
</dbReference>
<reference evidence="13 14" key="1">
    <citation type="submission" date="2016-10" db="EMBL/GenBank/DDBJ databases">
        <authorList>
            <person name="de Groot N.N."/>
        </authorList>
    </citation>
    <scope>NUCLEOTIDE SEQUENCE [LARGE SCALE GENOMIC DNA]</scope>
    <source>
        <strain evidence="13 14">AA1</strain>
    </source>
</reference>
<keyword evidence="14" id="KW-1185">Reference proteome</keyword>
<feature type="transmembrane region" description="Helical" evidence="11">
    <location>
        <begin position="204"/>
        <end position="223"/>
    </location>
</feature>
<keyword evidence="6" id="KW-1003">Cell membrane</keyword>
<keyword evidence="7 11" id="KW-0812">Transmembrane</keyword>
<dbReference type="Proteomes" id="UP000198870">
    <property type="component" value="Unassembled WGS sequence"/>
</dbReference>
<comment type="function">
    <text evidence="1">Part of the binding-protein-dependent transport system for glutamine; probably responsible for the translocation of the substrate across the membrane.</text>
</comment>
<gene>
    <name evidence="13" type="ORF">SAMN05216233_104154</name>
</gene>
<dbReference type="InterPro" id="IPR035906">
    <property type="entry name" value="MetI-like_sf"/>
</dbReference>
<dbReference type="EMBL" id="FMUX01000004">
    <property type="protein sequence ID" value="SCY13309.1"/>
    <property type="molecule type" value="Genomic_DNA"/>
</dbReference>
<evidence type="ECO:0000256" key="11">
    <source>
        <dbReference type="RuleBase" id="RU363032"/>
    </source>
</evidence>
<dbReference type="InterPro" id="IPR010065">
    <property type="entry name" value="AA_ABC_transptr_permease_3TM"/>
</dbReference>
<keyword evidence="9 11" id="KW-1133">Transmembrane helix</keyword>
<evidence type="ECO:0000256" key="8">
    <source>
        <dbReference type="ARBA" id="ARBA00022970"/>
    </source>
</evidence>
<evidence type="ECO:0000256" key="3">
    <source>
        <dbReference type="ARBA" id="ARBA00010072"/>
    </source>
</evidence>
<comment type="similarity">
    <text evidence="3">Belongs to the binding-protein-dependent transport system permease family. HisMQ subfamily.</text>
</comment>
<dbReference type="GO" id="GO:0006865">
    <property type="term" value="P:amino acid transport"/>
    <property type="evidence" value="ECO:0007669"/>
    <property type="project" value="UniProtKB-KW"/>
</dbReference>
<evidence type="ECO:0000256" key="1">
    <source>
        <dbReference type="ARBA" id="ARBA00003159"/>
    </source>
</evidence>
<keyword evidence="10 11" id="KW-0472">Membrane</keyword>
<keyword evidence="5 11" id="KW-0813">Transport</keyword>
<dbReference type="STRING" id="419481.SAMN05216233_104154"/>
<proteinExistence type="inferred from homology"/>
<evidence type="ECO:0000313" key="14">
    <source>
        <dbReference type="Proteomes" id="UP000198870"/>
    </source>
</evidence>
<evidence type="ECO:0000256" key="6">
    <source>
        <dbReference type="ARBA" id="ARBA00022475"/>
    </source>
</evidence>
<evidence type="ECO:0000259" key="12">
    <source>
        <dbReference type="PROSITE" id="PS50928"/>
    </source>
</evidence>